<proteinExistence type="predicted"/>
<evidence type="ECO:0000313" key="2">
    <source>
        <dbReference type="Proteomes" id="UP000023268"/>
    </source>
</evidence>
<dbReference type="STRING" id="1458275.AZ34_11960"/>
<comment type="caution">
    <text evidence="1">The sequence shown here is derived from an EMBL/GenBank/DDBJ whole genome shotgun (WGS) entry which is preliminary data.</text>
</comment>
<dbReference type="AlphaFoldDB" id="A0A016XHZ2"/>
<dbReference type="InterPro" id="IPR009679">
    <property type="entry name" value="Phage_186_CII-like"/>
</dbReference>
<evidence type="ECO:0000313" key="1">
    <source>
        <dbReference type="EMBL" id="EYC51714.1"/>
    </source>
</evidence>
<sequence>MDLRDVAANVVHDYPGGAVSLAPRVGKNPTTLAHELNGTGVAKLGLMDAERIVQATGDLRILEAFALNCRQMLVPLPDLPADPVVDESISRLAVAAREFGDYCREVAVSLADGQVSDNELARIDREAGELIASLHGVRAAVAQINLRGKPAEWKVGA</sequence>
<dbReference type="OrthoDB" id="6688863at2"/>
<gene>
    <name evidence="1" type="ORF">AZ34_11960</name>
</gene>
<dbReference type="RefSeq" id="WP_035608232.1">
    <property type="nucleotide sequence ID" value="NZ_JEMG01000001.1"/>
</dbReference>
<dbReference type="eggNOG" id="ENOG5033D8H">
    <property type="taxonomic scope" value="Bacteria"/>
</dbReference>
<organism evidence="1 2">
    <name type="scientific">Hylemonella gracilis str. Niagara R</name>
    <dbReference type="NCBI Taxonomy" id="1458275"/>
    <lineage>
        <taxon>Bacteria</taxon>
        <taxon>Pseudomonadati</taxon>
        <taxon>Pseudomonadota</taxon>
        <taxon>Betaproteobacteria</taxon>
        <taxon>Burkholderiales</taxon>
        <taxon>Comamonadaceae</taxon>
        <taxon>Hylemonella</taxon>
    </lineage>
</organism>
<protein>
    <submittedName>
        <fullName evidence="1">Uncharacterized protein</fullName>
    </submittedName>
</protein>
<dbReference type="Pfam" id="PF06892">
    <property type="entry name" value="Phage_CP76"/>
    <property type="match status" value="1"/>
</dbReference>
<accession>A0A016XHZ2</accession>
<dbReference type="EMBL" id="JEMG01000001">
    <property type="protein sequence ID" value="EYC51714.1"/>
    <property type="molecule type" value="Genomic_DNA"/>
</dbReference>
<dbReference type="Proteomes" id="UP000023268">
    <property type="component" value="Unassembled WGS sequence"/>
</dbReference>
<dbReference type="GO" id="GO:0003677">
    <property type="term" value="F:DNA binding"/>
    <property type="evidence" value="ECO:0007669"/>
    <property type="project" value="InterPro"/>
</dbReference>
<name>A0A016XHZ2_9BURK</name>
<reference evidence="1 2" key="1">
    <citation type="submission" date="2014-02" db="EMBL/GenBank/DDBJ databases">
        <title>Draft Genome of Hylemonella gracilis isolated from the Niagara River.</title>
        <authorList>
            <person name="Pawlowski D.R."/>
            <person name="Koudelka G.B."/>
        </authorList>
    </citation>
    <scope>NUCLEOTIDE SEQUENCE [LARGE SCALE GENOMIC DNA]</scope>
    <source>
        <strain evidence="1 2">Niagara R</strain>
    </source>
</reference>